<dbReference type="InterPro" id="IPR051265">
    <property type="entry name" value="HIBADH-related_NP60_sf"/>
</dbReference>
<dbReference type="InterPro" id="IPR008927">
    <property type="entry name" value="6-PGluconate_DH-like_C_sf"/>
</dbReference>
<dbReference type="SUPFAM" id="SSF51735">
    <property type="entry name" value="NAD(P)-binding Rossmann-fold domains"/>
    <property type="match status" value="1"/>
</dbReference>
<keyword evidence="3" id="KW-0520">NAD</keyword>
<dbReference type="SUPFAM" id="SSF48179">
    <property type="entry name" value="6-phosphogluconate dehydrogenase C-terminal domain-like"/>
    <property type="match status" value="1"/>
</dbReference>
<name>A0ABP1GCU9_9CHLO</name>
<reference evidence="6 7" key="1">
    <citation type="submission" date="2024-06" db="EMBL/GenBank/DDBJ databases">
        <authorList>
            <person name="Kraege A."/>
            <person name="Thomma B."/>
        </authorList>
    </citation>
    <scope>NUCLEOTIDE SEQUENCE [LARGE SCALE GENOMIC DNA]</scope>
</reference>
<dbReference type="PANTHER" id="PTHR43580:SF2">
    <property type="entry name" value="CYTOKINE-LIKE NUCLEAR FACTOR N-PAC"/>
    <property type="match status" value="1"/>
</dbReference>
<proteinExistence type="inferred from homology"/>
<keyword evidence="2" id="KW-0560">Oxidoreductase</keyword>
<dbReference type="Pfam" id="PF03446">
    <property type="entry name" value="NAD_binding_2"/>
    <property type="match status" value="1"/>
</dbReference>
<dbReference type="InterPro" id="IPR013328">
    <property type="entry name" value="6PGD_dom2"/>
</dbReference>
<evidence type="ECO:0000256" key="2">
    <source>
        <dbReference type="ARBA" id="ARBA00023002"/>
    </source>
</evidence>
<dbReference type="Gene3D" id="1.10.1040.10">
    <property type="entry name" value="N-(1-d-carboxylethyl)-l-norvaline Dehydrogenase, domain 2"/>
    <property type="match status" value="1"/>
</dbReference>
<sequence>MARNLLKAGYSVTVWNRSPEKCKELEQEGASVASSSADCVAASDITIAMLSDPPAALAVAKDAAKGLSQGKGYVDASTVDAQTAQQISQIVTEAGASYLEAPVSGSKAPAEQGTLIFLCGGEEALFERSAALLDVMGKAKLFLGKVGNGANMKLVVNMIMGSFMAASAEGLELAKGVGLKDEDLIEVVNMAAIATPMFKLKAPSMVQGKYPTAFPLKHQQKDMRLALEAAGEGGMTLPVAAAANDMYVKAMEGGHSDADFSAVKESLALKA</sequence>
<evidence type="ECO:0000313" key="6">
    <source>
        <dbReference type="EMBL" id="CAL5228008.1"/>
    </source>
</evidence>
<comment type="similarity">
    <text evidence="1">Belongs to the HIBADH-related family. NP60 subfamily.</text>
</comment>
<evidence type="ECO:0000313" key="7">
    <source>
        <dbReference type="Proteomes" id="UP001497392"/>
    </source>
</evidence>
<feature type="domain" description="6-phosphogluconate dehydrogenase NADP-binding" evidence="4">
    <location>
        <begin position="1"/>
        <end position="140"/>
    </location>
</feature>
<dbReference type="Proteomes" id="UP001497392">
    <property type="component" value="Unassembled WGS sequence"/>
</dbReference>
<evidence type="ECO:0000259" key="5">
    <source>
        <dbReference type="Pfam" id="PF14833"/>
    </source>
</evidence>
<dbReference type="InterPro" id="IPR036291">
    <property type="entry name" value="NAD(P)-bd_dom_sf"/>
</dbReference>
<dbReference type="PIRSF" id="PIRSF000103">
    <property type="entry name" value="HIBADH"/>
    <property type="match status" value="1"/>
</dbReference>
<protein>
    <submittedName>
        <fullName evidence="6">G11064 protein</fullName>
    </submittedName>
</protein>
<evidence type="ECO:0000256" key="1">
    <source>
        <dbReference type="ARBA" id="ARBA00007598"/>
    </source>
</evidence>
<comment type="caution">
    <text evidence="6">The sequence shown here is derived from an EMBL/GenBank/DDBJ whole genome shotgun (WGS) entry which is preliminary data.</text>
</comment>
<keyword evidence="7" id="KW-1185">Reference proteome</keyword>
<accession>A0ABP1GCU9</accession>
<gene>
    <name evidence="6" type="primary">g11064</name>
    <name evidence="6" type="ORF">VP750_LOCUS9914</name>
</gene>
<feature type="domain" description="3-hydroxyisobutyrate dehydrogenase-like NAD-binding" evidence="5">
    <location>
        <begin position="147"/>
        <end position="263"/>
    </location>
</feature>
<evidence type="ECO:0000256" key="3">
    <source>
        <dbReference type="ARBA" id="ARBA00023027"/>
    </source>
</evidence>
<dbReference type="InterPro" id="IPR029154">
    <property type="entry name" value="HIBADH-like_NADP-bd"/>
</dbReference>
<dbReference type="Gene3D" id="3.40.50.720">
    <property type="entry name" value="NAD(P)-binding Rossmann-like Domain"/>
    <property type="match status" value="1"/>
</dbReference>
<dbReference type="PANTHER" id="PTHR43580">
    <property type="entry name" value="OXIDOREDUCTASE GLYR1-RELATED"/>
    <property type="match status" value="1"/>
</dbReference>
<organism evidence="6 7">
    <name type="scientific">Coccomyxa viridis</name>
    <dbReference type="NCBI Taxonomy" id="1274662"/>
    <lineage>
        <taxon>Eukaryota</taxon>
        <taxon>Viridiplantae</taxon>
        <taxon>Chlorophyta</taxon>
        <taxon>core chlorophytes</taxon>
        <taxon>Trebouxiophyceae</taxon>
        <taxon>Trebouxiophyceae incertae sedis</taxon>
        <taxon>Coccomyxaceae</taxon>
        <taxon>Coccomyxa</taxon>
    </lineage>
</organism>
<evidence type="ECO:0000259" key="4">
    <source>
        <dbReference type="Pfam" id="PF03446"/>
    </source>
</evidence>
<dbReference type="EMBL" id="CAXHTA020000017">
    <property type="protein sequence ID" value="CAL5228008.1"/>
    <property type="molecule type" value="Genomic_DNA"/>
</dbReference>
<dbReference type="Pfam" id="PF14833">
    <property type="entry name" value="NAD_binding_11"/>
    <property type="match status" value="1"/>
</dbReference>
<dbReference type="InterPro" id="IPR006115">
    <property type="entry name" value="6PGDH_NADP-bd"/>
</dbReference>
<dbReference type="InterPro" id="IPR015815">
    <property type="entry name" value="HIBADH-related"/>
</dbReference>